<dbReference type="EMBL" id="NMUH01001029">
    <property type="protein sequence ID" value="MQL88092.1"/>
    <property type="molecule type" value="Genomic_DNA"/>
</dbReference>
<gene>
    <name evidence="2" type="ORF">Taro_020643</name>
</gene>
<accession>A0A843UP76</accession>
<evidence type="ECO:0000256" key="1">
    <source>
        <dbReference type="SAM" id="MobiDB-lite"/>
    </source>
</evidence>
<organism evidence="2 3">
    <name type="scientific">Colocasia esculenta</name>
    <name type="common">Wild taro</name>
    <name type="synonym">Arum esculentum</name>
    <dbReference type="NCBI Taxonomy" id="4460"/>
    <lineage>
        <taxon>Eukaryota</taxon>
        <taxon>Viridiplantae</taxon>
        <taxon>Streptophyta</taxon>
        <taxon>Embryophyta</taxon>
        <taxon>Tracheophyta</taxon>
        <taxon>Spermatophyta</taxon>
        <taxon>Magnoliopsida</taxon>
        <taxon>Liliopsida</taxon>
        <taxon>Araceae</taxon>
        <taxon>Aroideae</taxon>
        <taxon>Colocasieae</taxon>
        <taxon>Colocasia</taxon>
    </lineage>
</organism>
<feature type="region of interest" description="Disordered" evidence="1">
    <location>
        <begin position="1"/>
        <end position="29"/>
    </location>
</feature>
<dbReference type="Proteomes" id="UP000652761">
    <property type="component" value="Unassembled WGS sequence"/>
</dbReference>
<feature type="compositionally biased region" description="Low complexity" evidence="1">
    <location>
        <begin position="85"/>
        <end position="95"/>
    </location>
</feature>
<evidence type="ECO:0000313" key="2">
    <source>
        <dbReference type="EMBL" id="MQL88092.1"/>
    </source>
</evidence>
<dbReference type="AlphaFoldDB" id="A0A843UP76"/>
<feature type="region of interest" description="Disordered" evidence="1">
    <location>
        <begin position="85"/>
        <end position="143"/>
    </location>
</feature>
<feature type="compositionally biased region" description="Low complexity" evidence="1">
    <location>
        <begin position="103"/>
        <end position="128"/>
    </location>
</feature>
<feature type="region of interest" description="Disordered" evidence="1">
    <location>
        <begin position="197"/>
        <end position="226"/>
    </location>
</feature>
<name>A0A843UP76_COLES</name>
<evidence type="ECO:0000313" key="3">
    <source>
        <dbReference type="Proteomes" id="UP000652761"/>
    </source>
</evidence>
<comment type="caution">
    <text evidence="2">The sequence shown here is derived from an EMBL/GenBank/DDBJ whole genome shotgun (WGS) entry which is preliminary data.</text>
</comment>
<reference evidence="2" key="1">
    <citation type="submission" date="2017-07" db="EMBL/GenBank/DDBJ databases">
        <title>Taro Niue Genome Assembly and Annotation.</title>
        <authorList>
            <person name="Atibalentja N."/>
            <person name="Keating K."/>
            <person name="Fields C.J."/>
        </authorList>
    </citation>
    <scope>NUCLEOTIDE SEQUENCE</scope>
    <source>
        <strain evidence="2">Niue_2</strain>
        <tissue evidence="2">Leaf</tissue>
    </source>
</reference>
<proteinExistence type="predicted"/>
<sequence>MHQINSIKCTKFGGLTPSPPPNDPSTMVNGPFYEVRNGPMDQAVQQGPLLSFLRTSPLLSFSSSFSSSSSSPHLPLIFSLSRLRTAASSSSTAPRRAPRRLPARTTRPTAVAPAAPSLHAAPPAVAPAWPRPRPGTSPSSPKCQPRFARVLATPPGPCRPAAWLEPPRAQAAFAPGPACRTVPFSRCMLVHARLQEASTMAPRRRPREGVAEQVTRQEAGDAPPPQ</sequence>
<keyword evidence="3" id="KW-1185">Reference proteome</keyword>
<protein>
    <submittedName>
        <fullName evidence="2">Uncharacterized protein</fullName>
    </submittedName>
</protein>